<dbReference type="InterPro" id="IPR057708">
    <property type="entry name" value="DUF7948"/>
</dbReference>
<reference evidence="3" key="1">
    <citation type="journal article" date="2006" name="Nature">
        <title>Deciphering the evolution and metabolism of an anammox bacterium from a community genome.</title>
        <authorList>
            <person name="Strous M."/>
            <person name="Pelletier E."/>
            <person name="Mangenot S."/>
            <person name="Rattei T."/>
            <person name="Lehner A."/>
            <person name="Taylor M.W."/>
            <person name="Horn M."/>
            <person name="Daims H."/>
            <person name="Bartol-Mavel D."/>
            <person name="Wincker P."/>
            <person name="Barbe V."/>
            <person name="Fonknechten N."/>
            <person name="Vallenet D."/>
            <person name="Segurens B."/>
            <person name="Schenowitz-Truong C."/>
            <person name="Medigue C."/>
            <person name="Collingro A."/>
            <person name="Snel B."/>
            <person name="Dutilh B.E."/>
            <person name="OpDenCamp H.J.M."/>
            <person name="vanDerDrift C."/>
            <person name="Cirpus I."/>
            <person name="vanDePas-Schoonen K.T."/>
            <person name="Harhangi H.R."/>
            <person name="vanNiftrik L."/>
            <person name="Schmid M."/>
            <person name="Keltjens J."/>
            <person name="vanDeVossenberg J."/>
            <person name="Kartal B."/>
            <person name="Meier H."/>
            <person name="Frishman D."/>
            <person name="Huynen M.A."/>
            <person name="Mewes H."/>
            <person name="Weissenbach J."/>
            <person name="Jetten M.S.M."/>
            <person name="Wagner M."/>
            <person name="LePaslier D."/>
        </authorList>
    </citation>
    <scope>NUCLEOTIDE SEQUENCE</scope>
</reference>
<evidence type="ECO:0000256" key="1">
    <source>
        <dbReference type="SAM" id="MobiDB-lite"/>
    </source>
</evidence>
<evidence type="ECO:0000259" key="2">
    <source>
        <dbReference type="Pfam" id="PF25778"/>
    </source>
</evidence>
<feature type="domain" description="DUF7948" evidence="2">
    <location>
        <begin position="50"/>
        <end position="102"/>
    </location>
</feature>
<organism evidence="3">
    <name type="scientific">Kuenenia stuttgartiensis</name>
    <dbReference type="NCBI Taxonomy" id="174633"/>
    <lineage>
        <taxon>Bacteria</taxon>
        <taxon>Pseudomonadati</taxon>
        <taxon>Planctomycetota</taxon>
        <taxon>Candidatus Brocadiia</taxon>
        <taxon>Candidatus Brocadiales</taxon>
        <taxon>Candidatus Brocadiaceae</taxon>
        <taxon>Candidatus Kuenenia</taxon>
    </lineage>
</organism>
<accession>Q1Q3T2</accession>
<gene>
    <name evidence="3" type="ORF">kuste3904</name>
</gene>
<name>Q1Q3T2_KUEST</name>
<dbReference type="AlphaFoldDB" id="Q1Q3T2"/>
<feature type="compositionally biased region" description="Polar residues" evidence="1">
    <location>
        <begin position="1"/>
        <end position="30"/>
    </location>
</feature>
<dbReference type="Pfam" id="PF25778">
    <property type="entry name" value="DUF7948"/>
    <property type="match status" value="1"/>
</dbReference>
<sequence length="127" mass="13894">MASHENSNKQSFKSSIPQSTIQNLSSTSTGDPKLDSAAFAQKTKKLQIPFLANNGQVDEQVKFYANTFGGTVFVTKDGEIVYSLPNNSSDVETQCLASSMHSPNGIHNAKYTKHVKYHKSFIVHLAS</sequence>
<reference evidence="3" key="2">
    <citation type="submission" date="2006-01" db="EMBL/GenBank/DDBJ databases">
        <authorList>
            <person name="Genoscope"/>
        </authorList>
    </citation>
    <scope>NUCLEOTIDE SEQUENCE</scope>
</reference>
<evidence type="ECO:0000313" key="3">
    <source>
        <dbReference type="EMBL" id="CAJ74667.1"/>
    </source>
</evidence>
<proteinExistence type="predicted"/>
<dbReference type="EMBL" id="CT573071">
    <property type="protein sequence ID" value="CAJ74667.1"/>
    <property type="molecule type" value="Genomic_DNA"/>
</dbReference>
<feature type="region of interest" description="Disordered" evidence="1">
    <location>
        <begin position="1"/>
        <end position="36"/>
    </location>
</feature>
<protein>
    <recommendedName>
        <fullName evidence="2">DUF7948 domain-containing protein</fullName>
    </recommendedName>
</protein>